<sequence>MYELKTKETDNSVIEFIEGVDNPKKREDAYQLLDIFTETTGYDAKMWGPSIIGFGSYHYKYASGHEGDAPLVGFSPRKAKISLYFATGDAAREELLKDFGKHTTGKACVYINKVADINVDVLKELILQSVKFLQETYPDSLD</sequence>
<keyword evidence="3" id="KW-1185">Reference proteome</keyword>
<evidence type="ECO:0000259" key="1">
    <source>
        <dbReference type="Pfam" id="PF08818"/>
    </source>
</evidence>
<feature type="domain" description="YdhG-like" evidence="1">
    <location>
        <begin position="25"/>
        <end position="129"/>
    </location>
</feature>
<dbReference type="InterPro" id="IPR014922">
    <property type="entry name" value="YdhG-like"/>
</dbReference>
<organism evidence="2 3">
    <name type="scientific">Mesobacillus foraminis</name>
    <dbReference type="NCBI Taxonomy" id="279826"/>
    <lineage>
        <taxon>Bacteria</taxon>
        <taxon>Bacillati</taxon>
        <taxon>Bacillota</taxon>
        <taxon>Bacilli</taxon>
        <taxon>Bacillales</taxon>
        <taxon>Bacillaceae</taxon>
        <taxon>Mesobacillus</taxon>
    </lineage>
</organism>
<dbReference type="EMBL" id="SLVV01000006">
    <property type="protein sequence ID" value="TCN25067.1"/>
    <property type="molecule type" value="Genomic_DNA"/>
</dbReference>
<dbReference type="AlphaFoldDB" id="A0A4R2BDR4"/>
<dbReference type="Proteomes" id="UP000295689">
    <property type="component" value="Unassembled WGS sequence"/>
</dbReference>
<accession>A0A4R2BDR4</accession>
<name>A0A4R2BDR4_9BACI</name>
<proteinExistence type="predicted"/>
<evidence type="ECO:0000313" key="3">
    <source>
        <dbReference type="Proteomes" id="UP000295689"/>
    </source>
</evidence>
<comment type="caution">
    <text evidence="2">The sequence shown here is derived from an EMBL/GenBank/DDBJ whole genome shotgun (WGS) entry which is preliminary data.</text>
</comment>
<gene>
    <name evidence="2" type="ORF">EV146_106270</name>
</gene>
<protein>
    <submittedName>
        <fullName evidence="2">Uncharacterized protein DUF1801</fullName>
    </submittedName>
</protein>
<dbReference type="RefSeq" id="WP_132006475.1">
    <property type="nucleotide sequence ID" value="NZ_JABUHM010000004.1"/>
</dbReference>
<reference evidence="2 3" key="1">
    <citation type="journal article" date="2015" name="Stand. Genomic Sci.">
        <title>Genomic Encyclopedia of Bacterial and Archaeal Type Strains, Phase III: the genomes of soil and plant-associated and newly described type strains.</title>
        <authorList>
            <person name="Whitman W.B."/>
            <person name="Woyke T."/>
            <person name="Klenk H.P."/>
            <person name="Zhou Y."/>
            <person name="Lilburn T.G."/>
            <person name="Beck B.J."/>
            <person name="De Vos P."/>
            <person name="Vandamme P."/>
            <person name="Eisen J.A."/>
            <person name="Garrity G."/>
            <person name="Hugenholtz P."/>
            <person name="Kyrpides N.C."/>
        </authorList>
    </citation>
    <scope>NUCLEOTIDE SEQUENCE [LARGE SCALE GENOMIC DNA]</scope>
    <source>
        <strain evidence="2 3">CV53</strain>
    </source>
</reference>
<dbReference type="SUPFAM" id="SSF159888">
    <property type="entry name" value="YdhG-like"/>
    <property type="match status" value="1"/>
</dbReference>
<evidence type="ECO:0000313" key="2">
    <source>
        <dbReference type="EMBL" id="TCN25067.1"/>
    </source>
</evidence>
<dbReference type="Pfam" id="PF08818">
    <property type="entry name" value="DUF1801"/>
    <property type="match status" value="1"/>
</dbReference>